<gene>
    <name evidence="7" type="ORF">IV203_027176</name>
</gene>
<sequence length="445" mass="49581">MVVLFSTLRQNVCIFLAQMETNNINNHQKTNNENRNNNHDIAVAYHYLLNILETKTCQKDAITAAEVDHIIVVITGRHNIMYRLSSSSTTSQTAATTTTTTTSHHTTLYSWNDRSRLYVFSILTMLVVNTARFANRLAPPAAMAGFALYASIQDAHAKEASKTDLNQVRQAIMDVVETDAEKRGDGTSLAGTFIRLAWHCCGTYKASDDSGGSNGARMRFHPEADYGNNAGLDKARAALEPVKAKFPDLSYADLYTYAGVVCVEESGGPKIPFKTGRVDFEDGSTSDKEDRLPNANYGGRDKNVAGMRAVFNRMGFDDQEIVALLGAHAMGRCHTDASGFWGPWTNAETTFSNEYFRLLLEERWSPKMTHNGKPWTGPDQFEDSTGKLMMLPVDLTLVAEPAFRKWVEIYAKDEDKFFKDFAAAFAKLLALGVPNAIVKPWYQFW</sequence>
<dbReference type="OrthoDB" id="2859658at2759"/>
<evidence type="ECO:0000259" key="6">
    <source>
        <dbReference type="PROSITE" id="PS50873"/>
    </source>
</evidence>
<comment type="similarity">
    <text evidence="5">Belongs to the peroxidase family.</text>
</comment>
<keyword evidence="4" id="KW-0408">Iron</keyword>
<dbReference type="PROSITE" id="PS00436">
    <property type="entry name" value="PEROXIDASE_2"/>
    <property type="match status" value="1"/>
</dbReference>
<dbReference type="Proteomes" id="UP000693970">
    <property type="component" value="Unassembled WGS sequence"/>
</dbReference>
<organism evidence="7 8">
    <name type="scientific">Nitzschia inconspicua</name>
    <dbReference type="NCBI Taxonomy" id="303405"/>
    <lineage>
        <taxon>Eukaryota</taxon>
        <taxon>Sar</taxon>
        <taxon>Stramenopiles</taxon>
        <taxon>Ochrophyta</taxon>
        <taxon>Bacillariophyta</taxon>
        <taxon>Bacillariophyceae</taxon>
        <taxon>Bacillariophycidae</taxon>
        <taxon>Bacillariales</taxon>
        <taxon>Bacillariaceae</taxon>
        <taxon>Nitzschia</taxon>
    </lineage>
</organism>
<keyword evidence="2" id="KW-0479">Metal-binding</keyword>
<evidence type="ECO:0000313" key="8">
    <source>
        <dbReference type="Proteomes" id="UP000693970"/>
    </source>
</evidence>
<dbReference type="GO" id="GO:0020037">
    <property type="term" value="F:heme binding"/>
    <property type="evidence" value="ECO:0007669"/>
    <property type="project" value="InterPro"/>
</dbReference>
<dbReference type="PROSITE" id="PS00435">
    <property type="entry name" value="PEROXIDASE_1"/>
    <property type="match status" value="1"/>
</dbReference>
<dbReference type="GO" id="GO:0046872">
    <property type="term" value="F:metal ion binding"/>
    <property type="evidence" value="ECO:0007669"/>
    <property type="project" value="UniProtKB-KW"/>
</dbReference>
<comment type="caution">
    <text evidence="7">The sequence shown here is derived from an EMBL/GenBank/DDBJ whole genome shotgun (WGS) entry which is preliminary data.</text>
</comment>
<keyword evidence="8" id="KW-1185">Reference proteome</keyword>
<protein>
    <submittedName>
        <fullName evidence="7">Hem peroxidase</fullName>
    </submittedName>
</protein>
<dbReference type="Pfam" id="PF00141">
    <property type="entry name" value="peroxidase"/>
    <property type="match status" value="1"/>
</dbReference>
<evidence type="ECO:0000256" key="1">
    <source>
        <dbReference type="ARBA" id="ARBA00022617"/>
    </source>
</evidence>
<dbReference type="PANTHER" id="PTHR31356:SF58">
    <property type="entry name" value="CYTOCHROME C PEROXIDASE, MITOCHONDRIAL"/>
    <property type="match status" value="1"/>
</dbReference>
<evidence type="ECO:0000256" key="2">
    <source>
        <dbReference type="ARBA" id="ARBA00022723"/>
    </source>
</evidence>
<reference evidence="7" key="1">
    <citation type="journal article" date="2021" name="Sci. Rep.">
        <title>Diploid genomic architecture of Nitzschia inconspicua, an elite biomass production diatom.</title>
        <authorList>
            <person name="Oliver A."/>
            <person name="Podell S."/>
            <person name="Pinowska A."/>
            <person name="Traller J.C."/>
            <person name="Smith S.R."/>
            <person name="McClure R."/>
            <person name="Beliaev A."/>
            <person name="Bohutskyi P."/>
            <person name="Hill E.A."/>
            <person name="Rabines A."/>
            <person name="Zheng H."/>
            <person name="Allen L.Z."/>
            <person name="Kuo A."/>
            <person name="Grigoriev I.V."/>
            <person name="Allen A.E."/>
            <person name="Hazlebeck D."/>
            <person name="Allen E.E."/>
        </authorList>
    </citation>
    <scope>NUCLEOTIDE SEQUENCE</scope>
    <source>
        <strain evidence="7">Hildebrandi</strain>
    </source>
</reference>
<dbReference type="FunFam" id="1.10.420.10:FF:000009">
    <property type="entry name" value="Ascorbate peroxidase"/>
    <property type="match status" value="1"/>
</dbReference>
<evidence type="ECO:0000256" key="3">
    <source>
        <dbReference type="ARBA" id="ARBA00023002"/>
    </source>
</evidence>
<dbReference type="EMBL" id="JAGRRH010000010">
    <property type="protein sequence ID" value="KAG7363815.1"/>
    <property type="molecule type" value="Genomic_DNA"/>
</dbReference>
<evidence type="ECO:0000313" key="7">
    <source>
        <dbReference type="EMBL" id="KAG7363815.1"/>
    </source>
</evidence>
<dbReference type="GO" id="GO:0042744">
    <property type="term" value="P:hydrogen peroxide catabolic process"/>
    <property type="evidence" value="ECO:0007669"/>
    <property type="project" value="TreeGrafter"/>
</dbReference>
<dbReference type="AlphaFoldDB" id="A0A9K3LJZ8"/>
<dbReference type="PROSITE" id="PS50873">
    <property type="entry name" value="PEROXIDASE_4"/>
    <property type="match status" value="1"/>
</dbReference>
<feature type="domain" description="Plant heme peroxidase family profile" evidence="6">
    <location>
        <begin position="188"/>
        <end position="433"/>
    </location>
</feature>
<dbReference type="InterPro" id="IPR019793">
    <property type="entry name" value="Peroxidases_heam-ligand_BS"/>
</dbReference>
<dbReference type="GO" id="GO:0034599">
    <property type="term" value="P:cellular response to oxidative stress"/>
    <property type="evidence" value="ECO:0007669"/>
    <property type="project" value="InterPro"/>
</dbReference>
<dbReference type="InterPro" id="IPR019794">
    <property type="entry name" value="Peroxidases_AS"/>
</dbReference>
<name>A0A9K3LJZ8_9STRA</name>
<proteinExistence type="inferred from homology"/>
<accession>A0A9K3LJZ8</accession>
<reference evidence="7" key="2">
    <citation type="submission" date="2021-04" db="EMBL/GenBank/DDBJ databases">
        <authorList>
            <person name="Podell S."/>
        </authorList>
    </citation>
    <scope>NUCLEOTIDE SEQUENCE</scope>
    <source>
        <strain evidence="7">Hildebrandi</strain>
    </source>
</reference>
<evidence type="ECO:0000256" key="4">
    <source>
        <dbReference type="ARBA" id="ARBA00023004"/>
    </source>
</evidence>
<dbReference type="InterPro" id="IPR002016">
    <property type="entry name" value="Haem_peroxidase"/>
</dbReference>
<keyword evidence="1" id="KW-0349">Heme</keyword>
<dbReference type="InterPro" id="IPR044831">
    <property type="entry name" value="Ccp1-like"/>
</dbReference>
<evidence type="ECO:0000256" key="5">
    <source>
        <dbReference type="RuleBase" id="RU004241"/>
    </source>
</evidence>
<keyword evidence="7" id="KW-0575">Peroxidase</keyword>
<keyword evidence="3" id="KW-0560">Oxidoreductase</keyword>
<dbReference type="GO" id="GO:0000302">
    <property type="term" value="P:response to reactive oxygen species"/>
    <property type="evidence" value="ECO:0007669"/>
    <property type="project" value="TreeGrafter"/>
</dbReference>
<dbReference type="GO" id="GO:0004601">
    <property type="term" value="F:peroxidase activity"/>
    <property type="evidence" value="ECO:0007669"/>
    <property type="project" value="UniProtKB-KW"/>
</dbReference>
<dbReference type="PANTHER" id="PTHR31356">
    <property type="entry name" value="THYLAKOID LUMENAL 29 KDA PROTEIN, CHLOROPLASTIC-RELATED"/>
    <property type="match status" value="1"/>
</dbReference>